<evidence type="ECO:0000256" key="5">
    <source>
        <dbReference type="ARBA" id="ARBA00022822"/>
    </source>
</evidence>
<dbReference type="GO" id="GO:0005829">
    <property type="term" value="C:cytosol"/>
    <property type="evidence" value="ECO:0007669"/>
    <property type="project" value="TreeGrafter"/>
</dbReference>
<comment type="function">
    <text evidence="1 9">The alpha subunit is responsible for the aldol cleavage of indoleglycerol phosphate to indole and glyceraldehyde 3-phosphate.</text>
</comment>
<proteinExistence type="inferred from homology"/>
<comment type="similarity">
    <text evidence="9 10">Belongs to the TrpA family.</text>
</comment>
<dbReference type="OrthoDB" id="9804578at2"/>
<evidence type="ECO:0000256" key="11">
    <source>
        <dbReference type="SAM" id="MobiDB-lite"/>
    </source>
</evidence>
<dbReference type="InterPro" id="IPR018204">
    <property type="entry name" value="Trp_synthase_alpha_AS"/>
</dbReference>
<keyword evidence="7 9" id="KW-0456">Lyase</keyword>
<sequence length="377" mass="37628">MTRYEDLFARLQASGQGALVPFVMLGDPTPAASLAIIDELIAGGADALELGFPFSDPVADGPTIQAAHLRALEAGVDTETCFDLLAQIRARHPQVPIGLLVYANLPFSWGAERFYAECARVGVDSVLLPDVPTREGEAFAQAAAEAGVDAVFIAPPQGDARTLEQVAKYSRGYIYAVSRVGVTGTENAAETEGLDQVVARLREHTDLPILLGFGISQPEHVSAALAAGADGAITGSAVVNLVAQLSDEDLTLFPADLPAEGEDPESLVSAGAVAAPPGFATSGPHGAGGLGSLGAGQAGNGLGRIREFVAKMKAAATLPQQSNAGSGEAGASGNTGTGTASSTGNAGTGTAGATGNAGAGATSASAHGDDANASPTK</sequence>
<dbReference type="NCBIfam" id="TIGR00262">
    <property type="entry name" value="trpA"/>
    <property type="match status" value="1"/>
</dbReference>
<comment type="subunit">
    <text evidence="3 9">Tetramer of two alpha and two beta chains.</text>
</comment>
<evidence type="ECO:0000256" key="6">
    <source>
        <dbReference type="ARBA" id="ARBA00023141"/>
    </source>
</evidence>
<name>A0A1D9MMC9_9ACTO</name>
<dbReference type="EMBL" id="CP017812">
    <property type="protein sequence ID" value="AOZ73300.1"/>
    <property type="molecule type" value="Genomic_DNA"/>
</dbReference>
<dbReference type="AlphaFoldDB" id="A0A1D9MMC9"/>
<dbReference type="HAMAP" id="MF_00131">
    <property type="entry name" value="Trp_synth_alpha"/>
    <property type="match status" value="1"/>
</dbReference>
<accession>A0A1D9MMC9</accession>
<evidence type="ECO:0000256" key="2">
    <source>
        <dbReference type="ARBA" id="ARBA00004733"/>
    </source>
</evidence>
<dbReference type="Gene3D" id="3.20.20.70">
    <property type="entry name" value="Aldolase class I"/>
    <property type="match status" value="1"/>
</dbReference>
<feature type="compositionally biased region" description="Gly residues" evidence="11">
    <location>
        <begin position="346"/>
        <end position="358"/>
    </location>
</feature>
<dbReference type="InterPro" id="IPR002028">
    <property type="entry name" value="Trp_synthase_suA"/>
</dbReference>
<dbReference type="SUPFAM" id="SSF51366">
    <property type="entry name" value="Ribulose-phoshate binding barrel"/>
    <property type="match status" value="1"/>
</dbReference>
<evidence type="ECO:0000256" key="7">
    <source>
        <dbReference type="ARBA" id="ARBA00023239"/>
    </source>
</evidence>
<evidence type="ECO:0000256" key="4">
    <source>
        <dbReference type="ARBA" id="ARBA00022605"/>
    </source>
</evidence>
<comment type="pathway">
    <text evidence="2 9">Amino-acid biosynthesis; L-tryptophan biosynthesis; L-tryptophan from chorismate: step 5/5.</text>
</comment>
<dbReference type="InterPro" id="IPR011060">
    <property type="entry name" value="RibuloseP-bd_barrel"/>
</dbReference>
<dbReference type="GO" id="GO:0004834">
    <property type="term" value="F:tryptophan synthase activity"/>
    <property type="evidence" value="ECO:0007669"/>
    <property type="project" value="UniProtKB-UniRule"/>
</dbReference>
<dbReference type="PANTHER" id="PTHR43406">
    <property type="entry name" value="TRYPTOPHAN SYNTHASE, ALPHA CHAIN"/>
    <property type="match status" value="1"/>
</dbReference>
<reference evidence="12 13" key="1">
    <citation type="submission" date="2016-10" db="EMBL/GenBank/DDBJ databases">
        <title>Actinomyces aegypiusis sp. nov., isolated from the Aegypius monachus in Qinghai Tibet Plateau China.</title>
        <authorList>
            <person name="Wang Y."/>
        </authorList>
    </citation>
    <scope>NUCLEOTIDE SEQUENCE [LARGE SCALE GENOMIC DNA]</scope>
    <source>
        <strain evidence="12 13">VUL4_3</strain>
    </source>
</reference>
<keyword evidence="4 9" id="KW-0028">Amino-acid biosynthesis</keyword>
<gene>
    <name evidence="9" type="primary">trpA</name>
    <name evidence="12" type="ORF">BK816_08440</name>
</gene>
<dbReference type="FunFam" id="3.20.20.70:FF:000037">
    <property type="entry name" value="Tryptophan synthase alpha chain"/>
    <property type="match status" value="1"/>
</dbReference>
<dbReference type="CDD" id="cd04724">
    <property type="entry name" value="Tryptophan_synthase_alpha"/>
    <property type="match status" value="1"/>
</dbReference>
<evidence type="ECO:0000256" key="10">
    <source>
        <dbReference type="RuleBase" id="RU003662"/>
    </source>
</evidence>
<evidence type="ECO:0000256" key="3">
    <source>
        <dbReference type="ARBA" id="ARBA00011270"/>
    </source>
</evidence>
<evidence type="ECO:0000256" key="8">
    <source>
        <dbReference type="ARBA" id="ARBA00049047"/>
    </source>
</evidence>
<keyword evidence="6 9" id="KW-0057">Aromatic amino acid biosynthesis</keyword>
<dbReference type="STRING" id="1912795.BK816_08440"/>
<evidence type="ECO:0000313" key="12">
    <source>
        <dbReference type="EMBL" id="AOZ73300.1"/>
    </source>
</evidence>
<dbReference type="InterPro" id="IPR013785">
    <property type="entry name" value="Aldolase_TIM"/>
</dbReference>
<protein>
    <recommendedName>
        <fullName evidence="9">Tryptophan synthase alpha chain</fullName>
        <ecNumber evidence="9">4.2.1.20</ecNumber>
    </recommendedName>
</protein>
<dbReference type="EC" id="4.2.1.20" evidence="9"/>
<dbReference type="Proteomes" id="UP000176288">
    <property type="component" value="Chromosome"/>
</dbReference>
<evidence type="ECO:0000256" key="1">
    <source>
        <dbReference type="ARBA" id="ARBA00003365"/>
    </source>
</evidence>
<dbReference type="UniPathway" id="UPA00035">
    <property type="reaction ID" value="UER00044"/>
</dbReference>
<feature type="active site" description="Proton acceptor" evidence="9">
    <location>
        <position position="60"/>
    </location>
</feature>
<evidence type="ECO:0000256" key="9">
    <source>
        <dbReference type="HAMAP-Rule" id="MF_00131"/>
    </source>
</evidence>
<feature type="active site" description="Proton acceptor" evidence="9">
    <location>
        <position position="49"/>
    </location>
</feature>
<keyword evidence="5 9" id="KW-0822">Tryptophan biosynthesis</keyword>
<dbReference type="Pfam" id="PF00290">
    <property type="entry name" value="Trp_syntA"/>
    <property type="match status" value="1"/>
</dbReference>
<comment type="catalytic activity">
    <reaction evidence="8 9">
        <text>(1S,2R)-1-C-(indol-3-yl)glycerol 3-phosphate + L-serine = D-glyceraldehyde 3-phosphate + L-tryptophan + H2O</text>
        <dbReference type="Rhea" id="RHEA:10532"/>
        <dbReference type="ChEBI" id="CHEBI:15377"/>
        <dbReference type="ChEBI" id="CHEBI:33384"/>
        <dbReference type="ChEBI" id="CHEBI:57912"/>
        <dbReference type="ChEBI" id="CHEBI:58866"/>
        <dbReference type="ChEBI" id="CHEBI:59776"/>
        <dbReference type="EC" id="4.2.1.20"/>
    </reaction>
</comment>
<feature type="region of interest" description="Disordered" evidence="11">
    <location>
        <begin position="319"/>
        <end position="377"/>
    </location>
</feature>
<organism evidence="12 13">
    <name type="scientific">Boudabousia tangfeifanii</name>
    <dbReference type="NCBI Taxonomy" id="1912795"/>
    <lineage>
        <taxon>Bacteria</taxon>
        <taxon>Bacillati</taxon>
        <taxon>Actinomycetota</taxon>
        <taxon>Actinomycetes</taxon>
        <taxon>Actinomycetales</taxon>
        <taxon>Actinomycetaceae</taxon>
        <taxon>Boudabousia</taxon>
    </lineage>
</organism>
<keyword evidence="13" id="KW-1185">Reference proteome</keyword>
<dbReference type="PANTHER" id="PTHR43406:SF1">
    <property type="entry name" value="TRYPTOPHAN SYNTHASE ALPHA CHAIN, CHLOROPLASTIC"/>
    <property type="match status" value="1"/>
</dbReference>
<dbReference type="PROSITE" id="PS00167">
    <property type="entry name" value="TRP_SYNTHASE_ALPHA"/>
    <property type="match status" value="1"/>
</dbReference>
<feature type="compositionally biased region" description="Gly residues" evidence="11">
    <location>
        <begin position="327"/>
        <end position="336"/>
    </location>
</feature>
<dbReference type="KEGG" id="avu:BK816_08440"/>
<evidence type="ECO:0000313" key="13">
    <source>
        <dbReference type="Proteomes" id="UP000176288"/>
    </source>
</evidence>